<reference evidence="2" key="2">
    <citation type="journal article" date="2015" name="J. Proteomics">
        <title>Sexual differences in the sialomes of the zebra tick, Rhipicephalus pulchellus.</title>
        <authorList>
            <person name="Tan A.W."/>
            <person name="Francischetti I.M."/>
            <person name="Slovak M."/>
            <person name="Kini R.M."/>
            <person name="Ribeiro J.M."/>
        </authorList>
    </citation>
    <scope>NUCLEOTIDE SEQUENCE</scope>
    <source>
        <tissue evidence="2">Salivary gland</tissue>
    </source>
</reference>
<proteinExistence type="evidence at transcript level"/>
<reference evidence="2" key="1">
    <citation type="submission" date="2012-11" db="EMBL/GenBank/DDBJ databases">
        <authorList>
            <person name="Lucero-Rivera Y.E."/>
            <person name="Tovar-Ramirez D."/>
        </authorList>
    </citation>
    <scope>NUCLEOTIDE SEQUENCE</scope>
    <source>
        <tissue evidence="2">Salivary gland</tissue>
    </source>
</reference>
<organism evidence="2">
    <name type="scientific">Rhipicephalus pulchellus</name>
    <name type="common">Yellow backed tick</name>
    <name type="synonym">Dermacentor pulchellus</name>
    <dbReference type="NCBI Taxonomy" id="72859"/>
    <lineage>
        <taxon>Eukaryota</taxon>
        <taxon>Metazoa</taxon>
        <taxon>Ecdysozoa</taxon>
        <taxon>Arthropoda</taxon>
        <taxon>Chelicerata</taxon>
        <taxon>Arachnida</taxon>
        <taxon>Acari</taxon>
        <taxon>Parasitiformes</taxon>
        <taxon>Ixodida</taxon>
        <taxon>Ixodoidea</taxon>
        <taxon>Ixodidae</taxon>
        <taxon>Rhipicephalinae</taxon>
        <taxon>Rhipicephalus</taxon>
        <taxon>Rhipicephalus</taxon>
    </lineage>
</organism>
<keyword evidence="1" id="KW-0812">Transmembrane</keyword>
<keyword evidence="1" id="KW-1133">Transmembrane helix</keyword>
<accession>L7LXZ1</accession>
<sequence length="193" mass="22383">MCLIFFSFFSLFMFISFCLYLFLSLSRLFYVFCLYSPLFLSFYIYFSLPLSFDLLLSLFPFFLSISLVFLLCCDLLSALLTLTLLLVTLTSFSHLLAMLYCTRLCCALLECRDSGYDACLRIPGTRVRISPPQEIFFGKDFSLSLSSYLLLPLFLSVLILSPSELFHPTPHKAVHVFRERSKRGRRGRRGTRR</sequence>
<evidence type="ECO:0000313" key="2">
    <source>
        <dbReference type="EMBL" id="JAA55724.1"/>
    </source>
</evidence>
<protein>
    <submittedName>
        <fullName evidence="2">Uncharacterized protein</fullName>
    </submittedName>
</protein>
<evidence type="ECO:0000256" key="1">
    <source>
        <dbReference type="SAM" id="Phobius"/>
    </source>
</evidence>
<feature type="transmembrane region" description="Helical" evidence="1">
    <location>
        <begin position="6"/>
        <end position="23"/>
    </location>
</feature>
<dbReference type="AlphaFoldDB" id="L7LXZ1"/>
<feature type="transmembrane region" description="Helical" evidence="1">
    <location>
        <begin position="28"/>
        <end position="48"/>
    </location>
</feature>
<keyword evidence="1" id="KW-0472">Membrane</keyword>
<dbReference type="EMBL" id="GACK01009310">
    <property type="protein sequence ID" value="JAA55724.1"/>
    <property type="molecule type" value="mRNA"/>
</dbReference>
<name>L7LXZ1_RHIPC</name>